<evidence type="ECO:0000256" key="1">
    <source>
        <dbReference type="SAM" id="MobiDB-lite"/>
    </source>
</evidence>
<feature type="region of interest" description="Disordered" evidence="1">
    <location>
        <begin position="76"/>
        <end position="153"/>
    </location>
</feature>
<dbReference type="Proteomes" id="UP000288805">
    <property type="component" value="Unassembled WGS sequence"/>
</dbReference>
<evidence type="ECO:0000313" key="3">
    <source>
        <dbReference type="Proteomes" id="UP000288805"/>
    </source>
</evidence>
<name>A0A438GXL8_VITVI</name>
<feature type="compositionally biased region" description="Polar residues" evidence="1">
    <location>
        <begin position="35"/>
        <end position="44"/>
    </location>
</feature>
<gene>
    <name evidence="2" type="ORF">CK203_051553</name>
</gene>
<proteinExistence type="predicted"/>
<sequence>MKNRATHLQKMASDDVSGSETDETEENSSSDEPGNPNNGETQAISEYEKQRLSRIAENRARLEALGLPKMASSLMGSVQLKQKQKQKQKGKAKVVEDEDYTPPVAEEGSSTSNGDDDDDEKEFAGGRSSGARVQKVVKNRTSKPKKKVPVQKISSNSEFVDDDDALKQAIALSLKDCPVATDRLQSGPSQSSDAGVLDDTKSERKGKAQIQEGSGRRKRKKPITSRVQMTEDELVIHFFQLMKGSLTSPHLLILSIDKVKCRHAEAGKGGITLRDLQRMAYTHDFTWSDKEMADMIHCFDSDGDGKVNTGTSFLFNFVSL</sequence>
<accession>A0A438GXL8</accession>
<feature type="region of interest" description="Disordered" evidence="1">
    <location>
        <begin position="181"/>
        <end position="225"/>
    </location>
</feature>
<dbReference type="InterPro" id="IPR011992">
    <property type="entry name" value="EF-hand-dom_pair"/>
</dbReference>
<organism evidence="2 3">
    <name type="scientific">Vitis vinifera</name>
    <name type="common">Grape</name>
    <dbReference type="NCBI Taxonomy" id="29760"/>
    <lineage>
        <taxon>Eukaryota</taxon>
        <taxon>Viridiplantae</taxon>
        <taxon>Streptophyta</taxon>
        <taxon>Embryophyta</taxon>
        <taxon>Tracheophyta</taxon>
        <taxon>Spermatophyta</taxon>
        <taxon>Magnoliopsida</taxon>
        <taxon>eudicotyledons</taxon>
        <taxon>Gunneridae</taxon>
        <taxon>Pentapetalae</taxon>
        <taxon>rosids</taxon>
        <taxon>Vitales</taxon>
        <taxon>Vitaceae</taxon>
        <taxon>Viteae</taxon>
        <taxon>Vitis</taxon>
    </lineage>
</organism>
<dbReference type="SUPFAM" id="SSF47473">
    <property type="entry name" value="EF-hand"/>
    <property type="match status" value="1"/>
</dbReference>
<dbReference type="Gene3D" id="1.10.238.10">
    <property type="entry name" value="EF-hand"/>
    <property type="match status" value="1"/>
</dbReference>
<feature type="compositionally biased region" description="Basic residues" evidence="1">
    <location>
        <begin position="82"/>
        <end position="92"/>
    </location>
</feature>
<evidence type="ECO:0000313" key="2">
    <source>
        <dbReference type="EMBL" id="RVW76918.1"/>
    </source>
</evidence>
<dbReference type="EMBL" id="QGNW01000321">
    <property type="protein sequence ID" value="RVW76918.1"/>
    <property type="molecule type" value="Genomic_DNA"/>
</dbReference>
<reference evidence="2 3" key="1">
    <citation type="journal article" date="2018" name="PLoS Genet.">
        <title>Population sequencing reveals clonal diversity and ancestral inbreeding in the grapevine cultivar Chardonnay.</title>
        <authorList>
            <person name="Roach M.J."/>
            <person name="Johnson D.L."/>
            <person name="Bohlmann J."/>
            <person name="van Vuuren H.J."/>
            <person name="Jones S.J."/>
            <person name="Pretorius I.S."/>
            <person name="Schmidt S.A."/>
            <person name="Borneman A.R."/>
        </authorList>
    </citation>
    <scope>NUCLEOTIDE SEQUENCE [LARGE SCALE GENOMIC DNA]</scope>
    <source>
        <strain evidence="3">cv. Chardonnay</strain>
        <tissue evidence="2">Leaf</tissue>
    </source>
</reference>
<evidence type="ECO:0008006" key="4">
    <source>
        <dbReference type="Google" id="ProtNLM"/>
    </source>
</evidence>
<protein>
    <recommendedName>
        <fullName evidence="4">EF-hand domain-containing protein</fullName>
    </recommendedName>
</protein>
<feature type="compositionally biased region" description="Polar residues" evidence="1">
    <location>
        <begin position="183"/>
        <end position="193"/>
    </location>
</feature>
<feature type="compositionally biased region" description="Basic residues" evidence="1">
    <location>
        <begin position="135"/>
        <end position="149"/>
    </location>
</feature>
<feature type="region of interest" description="Disordered" evidence="1">
    <location>
        <begin position="1"/>
        <end position="52"/>
    </location>
</feature>
<dbReference type="AlphaFoldDB" id="A0A438GXL8"/>
<feature type="compositionally biased region" description="Acidic residues" evidence="1">
    <location>
        <begin position="20"/>
        <end position="29"/>
    </location>
</feature>
<comment type="caution">
    <text evidence="2">The sequence shown here is derived from an EMBL/GenBank/DDBJ whole genome shotgun (WGS) entry which is preliminary data.</text>
</comment>